<organism evidence="1 2">
    <name type="scientific">Eiseniibacteriota bacterium</name>
    <dbReference type="NCBI Taxonomy" id="2212470"/>
    <lineage>
        <taxon>Bacteria</taxon>
        <taxon>Candidatus Eiseniibacteriota</taxon>
    </lineage>
</organism>
<evidence type="ECO:0000313" key="1">
    <source>
        <dbReference type="EMBL" id="MCA9727759.1"/>
    </source>
</evidence>
<dbReference type="InterPro" id="IPR013406">
    <property type="entry name" value="CHP02574_addiction_mod"/>
</dbReference>
<comment type="caution">
    <text evidence="1">The sequence shown here is derived from an EMBL/GenBank/DDBJ whole genome shotgun (WGS) entry which is preliminary data.</text>
</comment>
<dbReference type="EMBL" id="JAGQHR010000230">
    <property type="protein sequence ID" value="MCA9727759.1"/>
    <property type="molecule type" value="Genomic_DNA"/>
</dbReference>
<evidence type="ECO:0000313" key="2">
    <source>
        <dbReference type="Proteomes" id="UP000697710"/>
    </source>
</evidence>
<reference evidence="1" key="1">
    <citation type="submission" date="2020-04" db="EMBL/GenBank/DDBJ databases">
        <authorList>
            <person name="Zhang T."/>
        </authorList>
    </citation>
    <scope>NUCLEOTIDE SEQUENCE</scope>
    <source>
        <strain evidence="1">HKST-UBA01</strain>
    </source>
</reference>
<sequence length="78" mass="8884">MNTDKLREAALALPADQRAHLAYDLLHSLEGPPDPDVDSAWIAEIEKRARELADGTVVPVDWADARERIRQRLRERRG</sequence>
<protein>
    <submittedName>
        <fullName evidence="1">Addiction module protein</fullName>
    </submittedName>
</protein>
<accession>A0A956LY73</accession>
<name>A0A956LY73_UNCEI</name>
<proteinExistence type="predicted"/>
<gene>
    <name evidence="1" type="ORF">KC729_08760</name>
</gene>
<dbReference type="Pfam" id="PF09720">
    <property type="entry name" value="Unstab_antitox"/>
    <property type="match status" value="1"/>
</dbReference>
<dbReference type="Proteomes" id="UP000697710">
    <property type="component" value="Unassembled WGS sequence"/>
</dbReference>
<dbReference type="AlphaFoldDB" id="A0A956LY73"/>
<reference evidence="1" key="2">
    <citation type="journal article" date="2021" name="Microbiome">
        <title>Successional dynamics and alternative stable states in a saline activated sludge microbial community over 9 years.</title>
        <authorList>
            <person name="Wang Y."/>
            <person name="Ye J."/>
            <person name="Ju F."/>
            <person name="Liu L."/>
            <person name="Boyd J.A."/>
            <person name="Deng Y."/>
            <person name="Parks D.H."/>
            <person name="Jiang X."/>
            <person name="Yin X."/>
            <person name="Woodcroft B.J."/>
            <person name="Tyson G.W."/>
            <person name="Hugenholtz P."/>
            <person name="Polz M.F."/>
            <person name="Zhang T."/>
        </authorList>
    </citation>
    <scope>NUCLEOTIDE SEQUENCE</scope>
    <source>
        <strain evidence="1">HKST-UBA01</strain>
    </source>
</reference>